<dbReference type="Proteomes" id="UP000198977">
    <property type="component" value="Unassembled WGS sequence"/>
</dbReference>
<dbReference type="InterPro" id="IPR001867">
    <property type="entry name" value="OmpR/PhoB-type_DNA-bd"/>
</dbReference>
<dbReference type="InterPro" id="IPR016032">
    <property type="entry name" value="Sig_transdc_resp-reg_C-effctor"/>
</dbReference>
<dbReference type="GO" id="GO:0000160">
    <property type="term" value="P:phosphorelay signal transduction system"/>
    <property type="evidence" value="ECO:0007669"/>
    <property type="project" value="InterPro"/>
</dbReference>
<dbReference type="PROSITE" id="PS51755">
    <property type="entry name" value="OMPR_PHOB"/>
    <property type="match status" value="1"/>
</dbReference>
<dbReference type="GO" id="GO:0003677">
    <property type="term" value="F:DNA binding"/>
    <property type="evidence" value="ECO:0007669"/>
    <property type="project" value="UniProtKB-UniRule"/>
</dbReference>
<dbReference type="SMART" id="SM00862">
    <property type="entry name" value="Trans_reg_C"/>
    <property type="match status" value="1"/>
</dbReference>
<evidence type="ECO:0000313" key="4">
    <source>
        <dbReference type="EMBL" id="SFE10109.1"/>
    </source>
</evidence>
<reference evidence="4 5" key="1">
    <citation type="submission" date="2016-10" db="EMBL/GenBank/DDBJ databases">
        <authorList>
            <person name="de Groot N.N."/>
        </authorList>
    </citation>
    <scope>NUCLEOTIDE SEQUENCE [LARGE SCALE GENOMIC DNA]</scope>
    <source>
        <strain evidence="4 5">DSM 11443</strain>
    </source>
</reference>
<dbReference type="InterPro" id="IPR011006">
    <property type="entry name" value="CheY-like_superfamily"/>
</dbReference>
<proteinExistence type="predicted"/>
<dbReference type="CDD" id="cd00383">
    <property type="entry name" value="trans_reg_C"/>
    <property type="match status" value="1"/>
</dbReference>
<evidence type="ECO:0000256" key="2">
    <source>
        <dbReference type="PROSITE-ProRule" id="PRU01091"/>
    </source>
</evidence>
<feature type="domain" description="OmpR/PhoB-type" evidence="3">
    <location>
        <begin position="123"/>
        <end position="222"/>
    </location>
</feature>
<dbReference type="SUPFAM" id="SSF46894">
    <property type="entry name" value="C-terminal effector domain of the bipartite response regulators"/>
    <property type="match status" value="1"/>
</dbReference>
<dbReference type="STRING" id="74348.SAMN04488523_1053"/>
<dbReference type="GO" id="GO:0006355">
    <property type="term" value="P:regulation of DNA-templated transcription"/>
    <property type="evidence" value="ECO:0007669"/>
    <property type="project" value="InterPro"/>
</dbReference>
<dbReference type="AlphaFoldDB" id="A0A1I1XSA4"/>
<feature type="DNA-binding region" description="OmpR/PhoB-type" evidence="2">
    <location>
        <begin position="123"/>
        <end position="222"/>
    </location>
</feature>
<organism evidence="4 5">
    <name type="scientific">Sulfitobacter brevis</name>
    <dbReference type="NCBI Taxonomy" id="74348"/>
    <lineage>
        <taxon>Bacteria</taxon>
        <taxon>Pseudomonadati</taxon>
        <taxon>Pseudomonadota</taxon>
        <taxon>Alphaproteobacteria</taxon>
        <taxon>Rhodobacterales</taxon>
        <taxon>Roseobacteraceae</taxon>
        <taxon>Sulfitobacter</taxon>
    </lineage>
</organism>
<dbReference type="InterPro" id="IPR036388">
    <property type="entry name" value="WH-like_DNA-bd_sf"/>
</dbReference>
<accession>A0A1I1XSA4</accession>
<evidence type="ECO:0000259" key="3">
    <source>
        <dbReference type="PROSITE" id="PS51755"/>
    </source>
</evidence>
<dbReference type="EMBL" id="FOMW01000005">
    <property type="protein sequence ID" value="SFE10109.1"/>
    <property type="molecule type" value="Genomic_DNA"/>
</dbReference>
<dbReference type="Gene3D" id="1.10.10.10">
    <property type="entry name" value="Winged helix-like DNA-binding domain superfamily/Winged helix DNA-binding domain"/>
    <property type="match status" value="1"/>
</dbReference>
<dbReference type="Pfam" id="PF00486">
    <property type="entry name" value="Trans_reg_C"/>
    <property type="match status" value="1"/>
</dbReference>
<protein>
    <submittedName>
        <fullName evidence="4">Transcriptional regulatory protein, C terminal</fullName>
    </submittedName>
</protein>
<keyword evidence="5" id="KW-1185">Reference proteome</keyword>
<evidence type="ECO:0000256" key="1">
    <source>
        <dbReference type="ARBA" id="ARBA00023125"/>
    </source>
</evidence>
<gene>
    <name evidence="4" type="ORF">SAMN04488523_1053</name>
</gene>
<sequence length="224" mass="25186">MKILAINMASRLSALLRLGERKRWEVIAPRCEFETNELLQLSEFQVVFIYIDGNAPDGFASLISLKYATAHRPIIAILKNDCSQERARAWELGAMICLAENATVSELEMAAVAAVRQFALARNNLIHAGPIEMDITTGSLRILGELVKLPRKQFLLVERLLLAQGKIVTRDQLLNHLYDFDEFPNVKIIDVFICKTRAKFQRAAKMGGAIVTCWGEGYRLAQPQ</sequence>
<name>A0A1I1XSA4_9RHOB</name>
<keyword evidence="1 2" id="KW-0238">DNA-binding</keyword>
<evidence type="ECO:0000313" key="5">
    <source>
        <dbReference type="Proteomes" id="UP000198977"/>
    </source>
</evidence>
<dbReference type="SUPFAM" id="SSF52172">
    <property type="entry name" value="CheY-like"/>
    <property type="match status" value="1"/>
</dbReference>